<protein>
    <recommendedName>
        <fullName evidence="2">HTH cro/C1-type domain-containing protein</fullName>
    </recommendedName>
</protein>
<name>A0A1E5PHQ0_9ACTN</name>
<dbReference type="Gene3D" id="1.25.40.10">
    <property type="entry name" value="Tetratricopeptide repeat domain"/>
    <property type="match status" value="4"/>
</dbReference>
<dbReference type="InterPro" id="IPR006597">
    <property type="entry name" value="Sel1-like"/>
</dbReference>
<evidence type="ECO:0000313" key="4">
    <source>
        <dbReference type="Proteomes" id="UP000095759"/>
    </source>
</evidence>
<feature type="region of interest" description="Disordered" evidence="1">
    <location>
        <begin position="398"/>
        <end position="423"/>
    </location>
</feature>
<dbReference type="SUPFAM" id="SSF47413">
    <property type="entry name" value="lambda repressor-like DNA-binding domains"/>
    <property type="match status" value="1"/>
</dbReference>
<organism evidence="3 4">
    <name type="scientific">Streptomyces agglomeratus</name>
    <dbReference type="NCBI Taxonomy" id="285458"/>
    <lineage>
        <taxon>Bacteria</taxon>
        <taxon>Bacillati</taxon>
        <taxon>Actinomycetota</taxon>
        <taxon>Actinomycetes</taxon>
        <taxon>Kitasatosporales</taxon>
        <taxon>Streptomycetaceae</taxon>
        <taxon>Streptomyces</taxon>
    </lineage>
</organism>
<dbReference type="PROSITE" id="PS50943">
    <property type="entry name" value="HTH_CROC1"/>
    <property type="match status" value="1"/>
</dbReference>
<dbReference type="CDD" id="cd00093">
    <property type="entry name" value="HTH_XRE"/>
    <property type="match status" value="1"/>
</dbReference>
<proteinExistence type="predicted"/>
<dbReference type="InterPro" id="IPR011990">
    <property type="entry name" value="TPR-like_helical_dom_sf"/>
</dbReference>
<dbReference type="SMART" id="SM00671">
    <property type="entry name" value="SEL1"/>
    <property type="match status" value="11"/>
</dbReference>
<dbReference type="EMBL" id="MEHJ01000001">
    <property type="protein sequence ID" value="OEJ29073.1"/>
    <property type="molecule type" value="Genomic_DNA"/>
</dbReference>
<dbReference type="Pfam" id="PF13560">
    <property type="entry name" value="HTH_31"/>
    <property type="match status" value="1"/>
</dbReference>
<feature type="compositionally biased region" description="Basic and acidic residues" evidence="1">
    <location>
        <begin position="919"/>
        <end position="948"/>
    </location>
</feature>
<feature type="domain" description="HTH cro/C1-type" evidence="2">
    <location>
        <begin position="27"/>
        <end position="74"/>
    </location>
</feature>
<evidence type="ECO:0000256" key="1">
    <source>
        <dbReference type="SAM" id="MobiDB-lite"/>
    </source>
</evidence>
<dbReference type="SMART" id="SM00530">
    <property type="entry name" value="HTH_XRE"/>
    <property type="match status" value="1"/>
</dbReference>
<dbReference type="AlphaFoldDB" id="A0A1E5PHQ0"/>
<dbReference type="PANTHER" id="PTHR11102:SF160">
    <property type="entry name" value="ERAD-ASSOCIATED E3 UBIQUITIN-PROTEIN LIGASE COMPONENT HRD3"/>
    <property type="match status" value="1"/>
</dbReference>
<evidence type="ECO:0000259" key="2">
    <source>
        <dbReference type="PROSITE" id="PS50943"/>
    </source>
</evidence>
<evidence type="ECO:0000313" key="3">
    <source>
        <dbReference type="EMBL" id="OEJ29073.1"/>
    </source>
</evidence>
<dbReference type="PANTHER" id="PTHR11102">
    <property type="entry name" value="SEL-1-LIKE PROTEIN"/>
    <property type="match status" value="1"/>
</dbReference>
<comment type="caution">
    <text evidence="3">The sequence shown here is derived from an EMBL/GenBank/DDBJ whole genome shotgun (WGS) entry which is preliminary data.</text>
</comment>
<dbReference type="InterPro" id="IPR010982">
    <property type="entry name" value="Lambda_DNA-bd_dom_sf"/>
</dbReference>
<gene>
    <name evidence="3" type="ORF">AS594_36355</name>
</gene>
<dbReference type="Proteomes" id="UP000095759">
    <property type="component" value="Unassembled WGS sequence"/>
</dbReference>
<dbReference type="SUPFAM" id="SSF81901">
    <property type="entry name" value="HCP-like"/>
    <property type="match status" value="3"/>
</dbReference>
<dbReference type="GO" id="GO:0003677">
    <property type="term" value="F:DNA binding"/>
    <property type="evidence" value="ECO:0007669"/>
    <property type="project" value="InterPro"/>
</dbReference>
<feature type="region of interest" description="Disordered" evidence="1">
    <location>
        <begin position="903"/>
        <end position="948"/>
    </location>
</feature>
<keyword evidence="4" id="KW-1185">Reference proteome</keyword>
<dbReference type="OrthoDB" id="3964962at2"/>
<dbReference type="Gene3D" id="1.10.260.40">
    <property type="entry name" value="lambda repressor-like DNA-binding domains"/>
    <property type="match status" value="1"/>
</dbReference>
<reference evidence="3 4" key="1">
    <citation type="submission" date="2016-08" db="EMBL/GenBank/DDBJ databases">
        <title>Complete genome sequence of Streptomyces agglomeratus strain 6-3-2, a novel anti-MRSA actinomycete isolated from Wuli of Tebit, China.</title>
        <authorList>
            <person name="Chen X."/>
        </authorList>
    </citation>
    <scope>NUCLEOTIDE SEQUENCE [LARGE SCALE GENOMIC DNA]</scope>
    <source>
        <strain evidence="3 4">6-3-2</strain>
    </source>
</reference>
<sequence>MRGEQNDRSAALAELRTRLSSGLARSGLTKTQLARQAGLGRTLVSEAFKADGPPPSARTVAALARALKLPAEELLHLQRAAAAATLSMQRPGLGRPIRMWEPHELEIHPAGSSGAPSSSPGSAMRALPGYVAREHDVVLADAVRDAADGHSRIVVLVGSSSTGKTRACWEAVQPLAEMGWRLWHPFEPTRAQAVLEDLHHVGPRTVVWLNEAQHYLGDRVAGEQIAAAIHHLLVSPQRGPVLVLGTLWPEYAQYYAALPAPGEPDPHSRVRELLAGHTLSVPDAFDTAALAAASTIAQAGDVLLADALTRARDNGRITQDLAGAPALLNRYEQATPAARALLYAAMDARRLGVGRHLPLAFLTDAALDYLADTDYDLLTDDWAECAFAELAQPVHGKQAPLHRATLRPTRRPPTPTTARGSLPLQPARPQVRLANYLEQHGRTTREHLCPPASFWHAAHTHLTQPDDLNSLAEAAEDRHRLQWAHHLRLQAADHGDTRALVGLAVMREEAGDWEGAEALYRQAGDHGDPRALVDLAVMREEAGDREGAEALYRQAGDHGDPRALTSLAVMGEKAGDREGAEALARQAADQGSTSALTSLAVMREKAGDREGAEALARQAADQGSTSALTSLAVMREKAGDREGAEALYRQAVDHGDIRALFHLAELREKAGDREGAEALARQAADHGDAAALHRLAMMRGEVGDREGAASLLWQAAEHGSTAALYRLAEMREEAGDGEGAEAMAWQAAAHGSTAALSHLAEKREQAGDRDGAEVLARQVAEHGSTAALYRLAEMREEAEDPEGAEALAWQAAAHGSTAALYRLAEKREEAGDGEGAEVLLRQAAEHGSIDALYRLAEKREEGGDREGAEVLALQVANHGGVALHWTMMRGLLNRLWPNGLDADGAPTSPWQPSAFTLRGRHEPPDALRDGDRVAGEPHPDNRTDLPDRQVKVGRTVRRGAAAGSGRPDDRAAVDAAAGCRVGLVLLDDRNPSVDASSRIALRLHADPGHPWAVPSSRQRPTLEVVATALGSASIVPGRGFYDPIDVLEFTFVPRRPGRHLIRFTLYETASGAALQQVETTLTVTEAAPDNEALVPTAERRRR</sequence>
<accession>A0A1E5PHQ0</accession>
<dbReference type="InterPro" id="IPR050767">
    <property type="entry name" value="Sel1_AlgK"/>
</dbReference>
<dbReference type="InterPro" id="IPR001387">
    <property type="entry name" value="Cro/C1-type_HTH"/>
</dbReference>